<dbReference type="FunFam" id="1.50.10.20:FF:000001">
    <property type="entry name" value="CD109 isoform 1"/>
    <property type="match status" value="1"/>
</dbReference>
<keyword evidence="4" id="KW-0722">Serine protease inhibitor</keyword>
<keyword evidence="5" id="KW-1015">Disulfide bond</keyword>
<feature type="domain" description="Alpha-macroglobulin receptor-binding" evidence="7">
    <location>
        <begin position="466"/>
        <end position="490"/>
    </location>
</feature>
<reference evidence="9" key="2">
    <citation type="submission" date="2025-09" db="UniProtKB">
        <authorList>
            <consortium name="Ensembl"/>
        </authorList>
    </citation>
    <scope>IDENTIFICATION</scope>
</reference>
<evidence type="ECO:0000259" key="7">
    <source>
        <dbReference type="Pfam" id="PF07677"/>
    </source>
</evidence>
<organism evidence="9 10">
    <name type="scientific">Falco tinnunculus</name>
    <name type="common">Common kestrel</name>
    <dbReference type="NCBI Taxonomy" id="100819"/>
    <lineage>
        <taxon>Eukaryota</taxon>
        <taxon>Metazoa</taxon>
        <taxon>Chordata</taxon>
        <taxon>Craniata</taxon>
        <taxon>Vertebrata</taxon>
        <taxon>Euteleostomi</taxon>
        <taxon>Archelosauria</taxon>
        <taxon>Archosauria</taxon>
        <taxon>Dinosauria</taxon>
        <taxon>Saurischia</taxon>
        <taxon>Theropoda</taxon>
        <taxon>Coelurosauria</taxon>
        <taxon>Aves</taxon>
        <taxon>Neognathae</taxon>
        <taxon>Neoaves</taxon>
        <taxon>Telluraves</taxon>
        <taxon>Australaves</taxon>
        <taxon>Falconiformes</taxon>
        <taxon>Falconidae</taxon>
        <taxon>Falco</taxon>
    </lineage>
</organism>
<keyword evidence="2" id="KW-0646">Protease inhibitor</keyword>
<dbReference type="Pfam" id="PF07678">
    <property type="entry name" value="TED_complement"/>
    <property type="match status" value="1"/>
</dbReference>
<evidence type="ECO:0008006" key="11">
    <source>
        <dbReference type="Google" id="ProtNLM"/>
    </source>
</evidence>
<dbReference type="PROSITE" id="PS00477">
    <property type="entry name" value="ALPHA_2_MACROGLOBULIN"/>
    <property type="match status" value="1"/>
</dbReference>
<dbReference type="Gene3D" id="2.60.40.690">
    <property type="entry name" value="Alpha-macroglobulin, receptor-binding domain"/>
    <property type="match status" value="1"/>
</dbReference>
<accession>A0A8C4V142</accession>
<dbReference type="InterPro" id="IPR036595">
    <property type="entry name" value="A-macroglobulin_rcpt-bd_sf"/>
</dbReference>
<dbReference type="SUPFAM" id="SSF49410">
    <property type="entry name" value="Alpha-macroglobulin receptor domain"/>
    <property type="match status" value="1"/>
</dbReference>
<dbReference type="InterPro" id="IPR009048">
    <property type="entry name" value="A-macroglobulin_rcpt-bd"/>
</dbReference>
<dbReference type="CDD" id="cd02897">
    <property type="entry name" value="A2M_2"/>
    <property type="match status" value="1"/>
</dbReference>
<dbReference type="Proteomes" id="UP000694562">
    <property type="component" value="Unplaced"/>
</dbReference>
<evidence type="ECO:0000313" key="9">
    <source>
        <dbReference type="Ensembl" id="ENSFTIP00000020406.1"/>
    </source>
</evidence>
<dbReference type="GO" id="GO:0005615">
    <property type="term" value="C:extracellular space"/>
    <property type="evidence" value="ECO:0007669"/>
    <property type="project" value="InterPro"/>
</dbReference>
<keyword evidence="6" id="KW-0325">Glycoprotein</keyword>
<dbReference type="InterPro" id="IPR019742">
    <property type="entry name" value="MacrogloblnA2_CS"/>
</dbReference>
<protein>
    <recommendedName>
        <fullName evidence="11">Alpha-macroglobulin-like TED domain-containing protein</fullName>
    </recommendedName>
</protein>
<dbReference type="GO" id="GO:0004867">
    <property type="term" value="F:serine-type endopeptidase inhibitor activity"/>
    <property type="evidence" value="ECO:0007669"/>
    <property type="project" value="UniProtKB-KW"/>
</dbReference>
<comment type="similarity">
    <text evidence="1">Belongs to the protease inhibitor I39 (alpha-2-macroglobulin) family.</text>
</comment>
<dbReference type="Gene3D" id="1.50.10.20">
    <property type="match status" value="1"/>
</dbReference>
<keyword evidence="10" id="KW-1185">Reference proteome</keyword>
<dbReference type="InterPro" id="IPR050473">
    <property type="entry name" value="A2M/Complement_sys"/>
</dbReference>
<evidence type="ECO:0000256" key="4">
    <source>
        <dbReference type="ARBA" id="ARBA00022900"/>
    </source>
</evidence>
<name>A0A8C4V142_FALTI</name>
<dbReference type="PANTHER" id="PTHR11412">
    <property type="entry name" value="MACROGLOBULIN / COMPLEMENT"/>
    <property type="match status" value="1"/>
</dbReference>
<dbReference type="Gene3D" id="2.60.120.1540">
    <property type="match status" value="1"/>
</dbReference>
<evidence type="ECO:0000256" key="3">
    <source>
        <dbReference type="ARBA" id="ARBA00022729"/>
    </source>
</evidence>
<proteinExistence type="inferred from homology"/>
<reference evidence="9" key="1">
    <citation type="submission" date="2025-08" db="UniProtKB">
        <authorList>
            <consortium name="Ensembl"/>
        </authorList>
    </citation>
    <scope>IDENTIFICATION</scope>
</reference>
<dbReference type="SUPFAM" id="SSF48239">
    <property type="entry name" value="Terpenoid cyclases/Protein prenyltransferases"/>
    <property type="match status" value="1"/>
</dbReference>
<dbReference type="Ensembl" id="ENSFTIT00000021250.1">
    <property type="protein sequence ID" value="ENSFTIP00000020406.1"/>
    <property type="gene ID" value="ENSFTIG00000013226.1"/>
</dbReference>
<evidence type="ECO:0000256" key="6">
    <source>
        <dbReference type="ARBA" id="ARBA00023180"/>
    </source>
</evidence>
<dbReference type="InterPro" id="IPR011626">
    <property type="entry name" value="Alpha-macroglobulin_TED"/>
</dbReference>
<dbReference type="AlphaFoldDB" id="A0A8C4V142"/>
<dbReference type="InterPro" id="IPR041813">
    <property type="entry name" value="A2M_TED"/>
</dbReference>
<dbReference type="InterPro" id="IPR047565">
    <property type="entry name" value="Alpha-macroglob_thiol-ester_cl"/>
</dbReference>
<dbReference type="InterPro" id="IPR008930">
    <property type="entry name" value="Terpenoid_cyclase/PrenylTrfase"/>
</dbReference>
<evidence type="ECO:0000256" key="1">
    <source>
        <dbReference type="ARBA" id="ARBA00010952"/>
    </source>
</evidence>
<dbReference type="SMART" id="SM01419">
    <property type="entry name" value="Thiol-ester_cl"/>
    <property type="match status" value="1"/>
</dbReference>
<sequence length="524" mass="59258">MYFPLSGNCGSCSCGLEAVSQYEEVRQPTQVELEDFWKKDDFNNSSCYIFLSGITISEPVSLILPTNLVQGSARAYFSVIGDILGTALRNMENLLHMPYGCGEQNMALFTPNIYALDYLNKTGQLTEEIRIKGTGYLSTGYQKQLSYKHRDGSYSSFGTRDREGSVWLTAFVYKSFAQARRYIYIDDDVQSQTLIWLASKQKSDGCFENAGSHFNNALKVTETSIVLNFQSWYLTTLLGMNCLETAFTKGVRNLYNQALFAYIYGLVDKKERCQFFLEKLDKTATRHGKRIHWQREYKPPAEHFPVFYSRAPSAEIEITSYVLLALLNKARLSPEDLSYISRIVHWLVKQQNPYGGFSSSQDTVVALQALAQYGYLTFSKNNLNTVKVNFMDSTSKTFQVNNKNRFLLQQASLPTIPGNYSAKVNGTGCVYLQVTGGPPYLVPLHTSCQSHKSLFSHFSYTGNRKVSNMAIIDVKMLSGFVPVRSSLRKSSFTFASNHTLAYTPMYSKPDAWCLQMLAPQTEFL</sequence>
<feature type="domain" description="Alpha-macroglobulin-like TED" evidence="8">
    <location>
        <begin position="77"/>
        <end position="373"/>
    </location>
</feature>
<evidence type="ECO:0000313" key="10">
    <source>
        <dbReference type="Proteomes" id="UP000694562"/>
    </source>
</evidence>
<evidence type="ECO:0000256" key="2">
    <source>
        <dbReference type="ARBA" id="ARBA00022690"/>
    </source>
</evidence>
<evidence type="ECO:0000259" key="8">
    <source>
        <dbReference type="Pfam" id="PF07678"/>
    </source>
</evidence>
<evidence type="ECO:0000256" key="5">
    <source>
        <dbReference type="ARBA" id="ARBA00023157"/>
    </source>
</evidence>
<keyword evidence="3" id="KW-0732">Signal</keyword>
<dbReference type="Pfam" id="PF07677">
    <property type="entry name" value="A2M_recep"/>
    <property type="match status" value="1"/>
</dbReference>
<dbReference type="PANTHER" id="PTHR11412:SF173">
    <property type="entry name" value="OVOSTATIN"/>
    <property type="match status" value="1"/>
</dbReference>